<evidence type="ECO:0000313" key="2">
    <source>
        <dbReference type="EMBL" id="GFO08169.1"/>
    </source>
</evidence>
<feature type="region of interest" description="Disordered" evidence="1">
    <location>
        <begin position="100"/>
        <end position="148"/>
    </location>
</feature>
<accession>A0AAV4APD1</accession>
<feature type="compositionally biased region" description="Basic and acidic residues" evidence="1">
    <location>
        <begin position="110"/>
        <end position="131"/>
    </location>
</feature>
<dbReference type="EMBL" id="BLXT01003952">
    <property type="protein sequence ID" value="GFO08169.1"/>
    <property type="molecule type" value="Genomic_DNA"/>
</dbReference>
<organism evidence="2 3">
    <name type="scientific">Plakobranchus ocellatus</name>
    <dbReference type="NCBI Taxonomy" id="259542"/>
    <lineage>
        <taxon>Eukaryota</taxon>
        <taxon>Metazoa</taxon>
        <taxon>Spiralia</taxon>
        <taxon>Lophotrochozoa</taxon>
        <taxon>Mollusca</taxon>
        <taxon>Gastropoda</taxon>
        <taxon>Heterobranchia</taxon>
        <taxon>Euthyneura</taxon>
        <taxon>Panpulmonata</taxon>
        <taxon>Sacoglossa</taxon>
        <taxon>Placobranchoidea</taxon>
        <taxon>Plakobranchidae</taxon>
        <taxon>Plakobranchus</taxon>
    </lineage>
</organism>
<comment type="caution">
    <text evidence="2">The sequence shown here is derived from an EMBL/GenBank/DDBJ whole genome shotgun (WGS) entry which is preliminary data.</text>
</comment>
<keyword evidence="3" id="KW-1185">Reference proteome</keyword>
<sequence length="148" mass="16081">MISTAWFVSLQHQCSVQSGLCHYSTCIQYTQVCVSAASVIDILRFVSLQHHCSVQSGLCHSSTCSAQSGLYHCSTGVHYSPVYFGAVLVFSAVSPQQDDLWLSGPPPGQRAERAGGGDRTPDRRKPADLRADSIATMPLVPRKQENIE</sequence>
<gene>
    <name evidence="2" type="ORF">PoB_003467400</name>
</gene>
<dbReference type="AlphaFoldDB" id="A0AAV4APD1"/>
<reference evidence="2 3" key="1">
    <citation type="journal article" date="2021" name="Elife">
        <title>Chloroplast acquisition without the gene transfer in kleptoplastic sea slugs, Plakobranchus ocellatus.</title>
        <authorList>
            <person name="Maeda T."/>
            <person name="Takahashi S."/>
            <person name="Yoshida T."/>
            <person name="Shimamura S."/>
            <person name="Takaki Y."/>
            <person name="Nagai Y."/>
            <person name="Toyoda A."/>
            <person name="Suzuki Y."/>
            <person name="Arimoto A."/>
            <person name="Ishii H."/>
            <person name="Satoh N."/>
            <person name="Nishiyama T."/>
            <person name="Hasebe M."/>
            <person name="Maruyama T."/>
            <person name="Minagawa J."/>
            <person name="Obokata J."/>
            <person name="Shigenobu S."/>
        </authorList>
    </citation>
    <scope>NUCLEOTIDE SEQUENCE [LARGE SCALE GENOMIC DNA]</scope>
</reference>
<name>A0AAV4APD1_9GAST</name>
<proteinExistence type="predicted"/>
<evidence type="ECO:0000256" key="1">
    <source>
        <dbReference type="SAM" id="MobiDB-lite"/>
    </source>
</evidence>
<evidence type="ECO:0000313" key="3">
    <source>
        <dbReference type="Proteomes" id="UP000735302"/>
    </source>
</evidence>
<dbReference type="Proteomes" id="UP000735302">
    <property type="component" value="Unassembled WGS sequence"/>
</dbReference>
<protein>
    <submittedName>
        <fullName evidence="2">Uncharacterized protein</fullName>
    </submittedName>
</protein>